<reference evidence="3" key="1">
    <citation type="submission" date="2023-03" db="EMBL/GenBank/DDBJ databases">
        <title>Massive genome expansion in bonnet fungi (Mycena s.s.) driven by repeated elements and novel gene families across ecological guilds.</title>
        <authorList>
            <consortium name="Lawrence Berkeley National Laboratory"/>
            <person name="Harder C.B."/>
            <person name="Miyauchi S."/>
            <person name="Viragh M."/>
            <person name="Kuo A."/>
            <person name="Thoen E."/>
            <person name="Andreopoulos B."/>
            <person name="Lu D."/>
            <person name="Skrede I."/>
            <person name="Drula E."/>
            <person name="Henrissat B."/>
            <person name="Morin E."/>
            <person name="Kohler A."/>
            <person name="Barry K."/>
            <person name="LaButti K."/>
            <person name="Morin E."/>
            <person name="Salamov A."/>
            <person name="Lipzen A."/>
            <person name="Mereny Z."/>
            <person name="Hegedus B."/>
            <person name="Baldrian P."/>
            <person name="Stursova M."/>
            <person name="Weitz H."/>
            <person name="Taylor A."/>
            <person name="Grigoriev I.V."/>
            <person name="Nagy L.G."/>
            <person name="Martin F."/>
            <person name="Kauserud H."/>
        </authorList>
    </citation>
    <scope>NUCLEOTIDE SEQUENCE</scope>
    <source>
        <strain evidence="3">CBHHK067</strain>
    </source>
</reference>
<dbReference type="InterPro" id="IPR000679">
    <property type="entry name" value="Znf_GATA"/>
</dbReference>
<sequence length="61" mass="7082">YTDDAAVPLSVQMRRRCFNCCTTESRTPKGRSAWRRSKLSPGKVLCDKCGHFERNHNRTRP</sequence>
<keyword evidence="1" id="KW-0863">Zinc-finger</keyword>
<gene>
    <name evidence="3" type="ORF">B0H17DRAFT_899908</name>
</gene>
<dbReference type="GO" id="GO:0008270">
    <property type="term" value="F:zinc ion binding"/>
    <property type="evidence" value="ECO:0007669"/>
    <property type="project" value="UniProtKB-KW"/>
</dbReference>
<dbReference type="GO" id="GO:0006355">
    <property type="term" value="P:regulation of DNA-templated transcription"/>
    <property type="evidence" value="ECO:0007669"/>
    <property type="project" value="InterPro"/>
</dbReference>
<feature type="non-terminal residue" evidence="3">
    <location>
        <position position="1"/>
    </location>
</feature>
<dbReference type="InterPro" id="IPR013088">
    <property type="entry name" value="Znf_NHR/GATA"/>
</dbReference>
<keyword evidence="4" id="KW-1185">Reference proteome</keyword>
<accession>A0AAD7GQD7</accession>
<dbReference type="GO" id="GO:0043565">
    <property type="term" value="F:sequence-specific DNA binding"/>
    <property type="evidence" value="ECO:0007669"/>
    <property type="project" value="InterPro"/>
</dbReference>
<evidence type="ECO:0000256" key="1">
    <source>
        <dbReference type="PROSITE-ProRule" id="PRU00094"/>
    </source>
</evidence>
<dbReference type="Proteomes" id="UP001221757">
    <property type="component" value="Unassembled WGS sequence"/>
</dbReference>
<dbReference type="EMBL" id="JARKIE010000018">
    <property type="protein sequence ID" value="KAJ7701128.1"/>
    <property type="molecule type" value="Genomic_DNA"/>
</dbReference>
<keyword evidence="1" id="KW-0479">Metal-binding</keyword>
<evidence type="ECO:0000313" key="4">
    <source>
        <dbReference type="Proteomes" id="UP001221757"/>
    </source>
</evidence>
<dbReference type="AlphaFoldDB" id="A0AAD7GQD7"/>
<comment type="caution">
    <text evidence="3">The sequence shown here is derived from an EMBL/GenBank/DDBJ whole genome shotgun (WGS) entry which is preliminary data.</text>
</comment>
<proteinExistence type="predicted"/>
<protein>
    <recommendedName>
        <fullName evidence="2">GATA-type domain-containing protein</fullName>
    </recommendedName>
</protein>
<dbReference type="Gene3D" id="3.30.50.10">
    <property type="entry name" value="Erythroid Transcription Factor GATA-1, subunit A"/>
    <property type="match status" value="1"/>
</dbReference>
<evidence type="ECO:0000313" key="3">
    <source>
        <dbReference type="EMBL" id="KAJ7701128.1"/>
    </source>
</evidence>
<dbReference type="SUPFAM" id="SSF57716">
    <property type="entry name" value="Glucocorticoid receptor-like (DNA-binding domain)"/>
    <property type="match status" value="1"/>
</dbReference>
<organism evidence="3 4">
    <name type="scientific">Mycena rosella</name>
    <name type="common">Pink bonnet</name>
    <name type="synonym">Agaricus rosellus</name>
    <dbReference type="NCBI Taxonomy" id="1033263"/>
    <lineage>
        <taxon>Eukaryota</taxon>
        <taxon>Fungi</taxon>
        <taxon>Dikarya</taxon>
        <taxon>Basidiomycota</taxon>
        <taxon>Agaricomycotina</taxon>
        <taxon>Agaricomycetes</taxon>
        <taxon>Agaricomycetidae</taxon>
        <taxon>Agaricales</taxon>
        <taxon>Marasmiineae</taxon>
        <taxon>Mycenaceae</taxon>
        <taxon>Mycena</taxon>
    </lineage>
</organism>
<feature type="domain" description="GATA-type" evidence="2">
    <location>
        <begin position="11"/>
        <end position="61"/>
    </location>
</feature>
<name>A0AAD7GQD7_MYCRO</name>
<keyword evidence="1" id="KW-0862">Zinc</keyword>
<evidence type="ECO:0000259" key="2">
    <source>
        <dbReference type="PROSITE" id="PS50114"/>
    </source>
</evidence>
<dbReference type="PROSITE" id="PS50114">
    <property type="entry name" value="GATA_ZN_FINGER_2"/>
    <property type="match status" value="1"/>
</dbReference>
<feature type="non-terminal residue" evidence="3">
    <location>
        <position position="61"/>
    </location>
</feature>